<proteinExistence type="predicted"/>
<organism evidence="1 2">
    <name type="scientific">Cronobacter phage ESSI-2</name>
    <dbReference type="NCBI Taxonomy" id="947842"/>
    <lineage>
        <taxon>Viruses</taxon>
        <taxon>Duplodnaviria</taxon>
        <taxon>Heunggongvirae</taxon>
        <taxon>Uroviricota</taxon>
        <taxon>Caudoviricetes</taxon>
        <taxon>Peduoviridae</taxon>
        <taxon>Seongnamvirus</taxon>
        <taxon>Seongnamvirus ESSI2</taxon>
    </lineage>
</organism>
<dbReference type="KEGG" id="vg:54982533"/>
<evidence type="ECO:0000313" key="2">
    <source>
        <dbReference type="Proteomes" id="UP000008647"/>
    </source>
</evidence>
<evidence type="ECO:0000313" key="1">
    <source>
        <dbReference type="EMBL" id="ADX32395.1"/>
    </source>
</evidence>
<name>F1BUN5_9CAUD</name>
<sequence>MRKQINPSHSAAADFWDSLQPEWRGVVLHAAAISGTCELKATLAKCNWRELYARVGVRGMVQIRTGIQQARNMFGGFGSLRRDDFVPRTANRKAKPCVPVKNGPEMVIAPQILQILEQRAQLHNNTGN</sequence>
<dbReference type="EMBL" id="HQ110083">
    <property type="protein sequence ID" value="ADX32395.1"/>
    <property type="molecule type" value="Genomic_DNA"/>
</dbReference>
<dbReference type="GeneID" id="54982533"/>
<accession>F1BUN5</accession>
<dbReference type="Proteomes" id="UP000008647">
    <property type="component" value="Segment"/>
</dbReference>
<dbReference type="RefSeq" id="YP_009792331.1">
    <property type="nucleotide sequence ID" value="NC_047854.1"/>
</dbReference>
<protein>
    <submittedName>
        <fullName evidence="1">Uncharacterized protein</fullName>
    </submittedName>
</protein>
<reference evidence="1 2" key="1">
    <citation type="journal article" date="2011" name="Arch. Virol.">
        <title>Complete genomic sequence of virulent Cronobacter sakazakii phage ESSI-2 isolated from swine feces.</title>
        <authorList>
            <person name="Lee Y.D."/>
            <person name="Chang H.I."/>
            <person name="Park J.H."/>
        </authorList>
    </citation>
    <scope>NUCLEOTIDE SEQUENCE [LARGE SCALE GENOMIC DNA]</scope>
</reference>
<keyword evidence="2" id="KW-1185">Reference proteome</keyword>